<protein>
    <submittedName>
        <fullName evidence="3">YceI family protein</fullName>
    </submittedName>
</protein>
<dbReference type="RefSeq" id="WP_203004355.1">
    <property type="nucleotide sequence ID" value="NZ_JADWYU010000155.1"/>
</dbReference>
<dbReference type="SMART" id="SM00867">
    <property type="entry name" value="YceI"/>
    <property type="match status" value="1"/>
</dbReference>
<proteinExistence type="inferred from homology"/>
<reference evidence="3" key="1">
    <citation type="submission" date="2020-12" db="EMBL/GenBank/DDBJ databases">
        <title>Genomic characterization of non-nitrogen-fixing Frankia strains.</title>
        <authorList>
            <person name="Carlos-Shanley C."/>
            <person name="Guerra T."/>
            <person name="Hahn D."/>
        </authorList>
    </citation>
    <scope>NUCLEOTIDE SEQUENCE</scope>
    <source>
        <strain evidence="3">CN6</strain>
    </source>
</reference>
<accession>A0A937RD48</accession>
<comment type="similarity">
    <text evidence="1">Belongs to the UPF0312 family.</text>
</comment>
<evidence type="ECO:0000259" key="2">
    <source>
        <dbReference type="SMART" id="SM00867"/>
    </source>
</evidence>
<gene>
    <name evidence="3" type="ORF">I7412_22630</name>
</gene>
<evidence type="ECO:0000313" key="3">
    <source>
        <dbReference type="EMBL" id="MBL7629913.1"/>
    </source>
</evidence>
<name>A0A937RD48_9ACTN</name>
<feature type="domain" description="Lipid/polyisoprenoid-binding YceI-like" evidence="2">
    <location>
        <begin position="20"/>
        <end position="188"/>
    </location>
</feature>
<dbReference type="Pfam" id="PF04264">
    <property type="entry name" value="YceI"/>
    <property type="match status" value="1"/>
</dbReference>
<dbReference type="EMBL" id="JAEACQ010000239">
    <property type="protein sequence ID" value="MBL7629913.1"/>
    <property type="molecule type" value="Genomic_DNA"/>
</dbReference>
<dbReference type="InterPro" id="IPR007372">
    <property type="entry name" value="Lipid/polyisoprenoid-bd_YceI"/>
</dbReference>
<organism evidence="3 4">
    <name type="scientific">Frankia nepalensis</name>
    <dbReference type="NCBI Taxonomy" id="1836974"/>
    <lineage>
        <taxon>Bacteria</taxon>
        <taxon>Bacillati</taxon>
        <taxon>Actinomycetota</taxon>
        <taxon>Actinomycetes</taxon>
        <taxon>Frankiales</taxon>
        <taxon>Frankiaceae</taxon>
        <taxon>Frankia</taxon>
    </lineage>
</organism>
<keyword evidence="4" id="KW-1185">Reference proteome</keyword>
<dbReference type="Proteomes" id="UP000604475">
    <property type="component" value="Unassembled WGS sequence"/>
</dbReference>
<dbReference type="AlphaFoldDB" id="A0A937RD48"/>
<dbReference type="SUPFAM" id="SSF101874">
    <property type="entry name" value="YceI-like"/>
    <property type="match status" value="1"/>
</dbReference>
<evidence type="ECO:0000256" key="1">
    <source>
        <dbReference type="ARBA" id="ARBA00008812"/>
    </source>
</evidence>
<evidence type="ECO:0000313" key="4">
    <source>
        <dbReference type="Proteomes" id="UP000604475"/>
    </source>
</evidence>
<dbReference type="InterPro" id="IPR036761">
    <property type="entry name" value="TTHA0802/YceI-like_sf"/>
</dbReference>
<dbReference type="PANTHER" id="PTHR34406:SF1">
    <property type="entry name" value="PROTEIN YCEI"/>
    <property type="match status" value="1"/>
</dbReference>
<sequence length="193" mass="20345">MTVPSPAAPAVDSLPLAPGSWKLDPKSSSVTFQVRYLGVSNFRGRFDEFDAALAVGATLDSVSVTASIEMTSINTAFADRDAHLHHADFLNAVGEPRIIFVSTSVTEGPEGYEATGDLTMNGVTRPVVLAVEYFGSETHPMDGSLRAGFAASAVILRSEFGIGFNIPIGVDKLALADKVKVELDLQFVAPTAS</sequence>
<comment type="caution">
    <text evidence="3">The sequence shown here is derived from an EMBL/GenBank/DDBJ whole genome shotgun (WGS) entry which is preliminary data.</text>
</comment>
<dbReference type="Gene3D" id="2.40.128.110">
    <property type="entry name" value="Lipid/polyisoprenoid-binding, YceI-like"/>
    <property type="match status" value="1"/>
</dbReference>
<dbReference type="PANTHER" id="PTHR34406">
    <property type="entry name" value="PROTEIN YCEI"/>
    <property type="match status" value="1"/>
</dbReference>